<dbReference type="GO" id="GO:0009295">
    <property type="term" value="C:nucleoid"/>
    <property type="evidence" value="ECO:0007669"/>
    <property type="project" value="InterPro"/>
</dbReference>
<dbReference type="AlphaFoldDB" id="A0A1V4DJD4"/>
<dbReference type="Pfam" id="PF04245">
    <property type="entry name" value="NA37"/>
    <property type="match status" value="1"/>
</dbReference>
<protein>
    <recommendedName>
        <fullName evidence="3">Nucleoid-associated protein</fullName>
    </recommendedName>
</protein>
<comment type="caution">
    <text evidence="1">The sequence shown here is derived from an EMBL/GenBank/DDBJ whole genome shotgun (WGS) entry which is preliminary data.</text>
</comment>
<reference evidence="1 2" key="1">
    <citation type="submission" date="2017-02" db="EMBL/GenBank/DDBJ databases">
        <title>Vagococcus cremeus sp. nov., isolated from the small intestine of a marten, Martes flavigula.</title>
        <authorList>
            <person name="Tak E.J."/>
            <person name="Bae J.-W."/>
        </authorList>
    </citation>
    <scope>NUCLEOTIDE SEQUENCE [LARGE SCALE GENOMIC DNA]</scope>
    <source>
        <strain evidence="1 2">D7T301</strain>
    </source>
</reference>
<evidence type="ECO:0000313" key="1">
    <source>
        <dbReference type="EMBL" id="OPF88561.1"/>
    </source>
</evidence>
<sequence>MIMEINKAILHIIDKDSGQLICSQAELDLREFHVSQYMETILKRLDKGEYKHGILSEDNEIVPFIKEVQTDFIKATQDIAQSMFDVLAISEDAPSGDVLFLDTQDSEDNHSLVVIKFNYKPQFTHHVTYVDDVMQNNIILNRTVFPSVTQKIDECFIVNLNDLATRVIEKRYMFEGEKRFYFTERLLQLDPLPTVSEKLKIVKKAVKQVAKRYNEEEYVSMSQAQQAIFESIESDGIIDTQKVADVVFKDNISAKEEYQEIIEKTKFTEDIPENIVKYEKKYSKQKFKLANGIELSIPSDVFNDPNMVEFINNPDGTVSVMIKNIEEIISKF</sequence>
<organism evidence="1 2">
    <name type="scientific">Vagococcus martis</name>
    <dbReference type="NCBI Taxonomy" id="1768210"/>
    <lineage>
        <taxon>Bacteria</taxon>
        <taxon>Bacillati</taxon>
        <taxon>Bacillota</taxon>
        <taxon>Bacilli</taxon>
        <taxon>Lactobacillales</taxon>
        <taxon>Enterococcaceae</taxon>
        <taxon>Vagococcus</taxon>
    </lineage>
</organism>
<keyword evidence="2" id="KW-1185">Reference proteome</keyword>
<dbReference type="Proteomes" id="UP000189970">
    <property type="component" value="Unassembled WGS sequence"/>
</dbReference>
<evidence type="ECO:0008006" key="3">
    <source>
        <dbReference type="Google" id="ProtNLM"/>
    </source>
</evidence>
<name>A0A1V4DJD4_9ENTE</name>
<accession>A0A1V4DJD4</accession>
<gene>
    <name evidence="1" type="ORF">BW731_10465</name>
</gene>
<evidence type="ECO:0000313" key="2">
    <source>
        <dbReference type="Proteomes" id="UP000189970"/>
    </source>
</evidence>
<proteinExistence type="predicted"/>
<dbReference type="EMBL" id="MVAB01000001">
    <property type="protein sequence ID" value="OPF88561.1"/>
    <property type="molecule type" value="Genomic_DNA"/>
</dbReference>
<dbReference type="InterPro" id="IPR007358">
    <property type="entry name" value="Nucleoid_associated_NdpA"/>
</dbReference>